<evidence type="ECO:0000313" key="6">
    <source>
        <dbReference type="EMBL" id="MBB5142979.1"/>
    </source>
</evidence>
<dbReference type="SUPFAM" id="SSF51206">
    <property type="entry name" value="cAMP-binding domain-like"/>
    <property type="match status" value="1"/>
</dbReference>
<comment type="caution">
    <text evidence="6">The sequence shown here is derived from an EMBL/GenBank/DDBJ whole genome shotgun (WGS) entry which is preliminary data.</text>
</comment>
<dbReference type="Pfam" id="PF13545">
    <property type="entry name" value="HTH_Crp_2"/>
    <property type="match status" value="1"/>
</dbReference>
<keyword evidence="1" id="KW-0805">Transcription regulation</keyword>
<proteinExistence type="predicted"/>
<organism evidence="6 7">
    <name type="scientific">Desulfovibrio intestinalis</name>
    <dbReference type="NCBI Taxonomy" id="58621"/>
    <lineage>
        <taxon>Bacteria</taxon>
        <taxon>Pseudomonadati</taxon>
        <taxon>Thermodesulfobacteriota</taxon>
        <taxon>Desulfovibrionia</taxon>
        <taxon>Desulfovibrionales</taxon>
        <taxon>Desulfovibrionaceae</taxon>
        <taxon>Desulfovibrio</taxon>
    </lineage>
</organism>
<evidence type="ECO:0000256" key="2">
    <source>
        <dbReference type="ARBA" id="ARBA00023125"/>
    </source>
</evidence>
<gene>
    <name evidence="6" type="ORF">HNQ38_001058</name>
</gene>
<keyword evidence="2" id="KW-0238">DNA-binding</keyword>
<dbReference type="InterPro" id="IPR000595">
    <property type="entry name" value="cNMP-bd_dom"/>
</dbReference>
<protein>
    <submittedName>
        <fullName evidence="6">CRP-like cAMP-binding protein</fullName>
    </submittedName>
</protein>
<evidence type="ECO:0000259" key="5">
    <source>
        <dbReference type="Pfam" id="PF13545"/>
    </source>
</evidence>
<dbReference type="GO" id="GO:0003700">
    <property type="term" value="F:DNA-binding transcription factor activity"/>
    <property type="evidence" value="ECO:0007669"/>
    <property type="project" value="TreeGrafter"/>
</dbReference>
<evidence type="ECO:0000259" key="4">
    <source>
        <dbReference type="Pfam" id="PF00027"/>
    </source>
</evidence>
<dbReference type="InterPro" id="IPR036390">
    <property type="entry name" value="WH_DNA-bd_sf"/>
</dbReference>
<feature type="domain" description="Cyclic nucleotide-binding" evidence="4">
    <location>
        <begin position="35"/>
        <end position="77"/>
    </location>
</feature>
<dbReference type="InterPro" id="IPR012318">
    <property type="entry name" value="HTH_CRP"/>
</dbReference>
<dbReference type="PANTHER" id="PTHR24567:SF26">
    <property type="entry name" value="REGULATORY PROTEIN YEIL"/>
    <property type="match status" value="1"/>
</dbReference>
<dbReference type="Gene3D" id="2.60.120.10">
    <property type="entry name" value="Jelly Rolls"/>
    <property type="match status" value="1"/>
</dbReference>
<evidence type="ECO:0000313" key="7">
    <source>
        <dbReference type="Proteomes" id="UP000539075"/>
    </source>
</evidence>
<keyword evidence="3" id="KW-0804">Transcription</keyword>
<dbReference type="GO" id="GO:0003677">
    <property type="term" value="F:DNA binding"/>
    <property type="evidence" value="ECO:0007669"/>
    <property type="project" value="UniProtKB-KW"/>
</dbReference>
<dbReference type="RefSeq" id="WP_183718330.1">
    <property type="nucleotide sequence ID" value="NZ_JACHGO010000002.1"/>
</dbReference>
<dbReference type="InterPro" id="IPR014710">
    <property type="entry name" value="RmlC-like_jellyroll"/>
</dbReference>
<keyword evidence="7" id="KW-1185">Reference proteome</keyword>
<dbReference type="InterPro" id="IPR018490">
    <property type="entry name" value="cNMP-bd_dom_sf"/>
</dbReference>
<dbReference type="CDD" id="cd00038">
    <property type="entry name" value="CAP_ED"/>
    <property type="match status" value="1"/>
</dbReference>
<sequence>MSFIELFKHNECWGKVVSDKPRRWGKGWRFSDESPLMYYLLSGRVRLMALDAKGNEKTLWYLGNGCCFNETVLFESSSMISRFPARRVRFYHECTKNCYLHAFSRQDVEALSREKPELLINLCESYSKKVGLLAKQLVSLSLESPLTRVCKYLASRIVPGSNPLCAHRDMSYREMADLLGMHRTSIHKVMRQWQAEGIWDFDRNSSDVIILQPDAFFEEASM</sequence>
<dbReference type="Proteomes" id="UP000539075">
    <property type="component" value="Unassembled WGS sequence"/>
</dbReference>
<accession>A0A7W8C2G8</accession>
<feature type="domain" description="HTH crp-type" evidence="5">
    <location>
        <begin position="148"/>
        <end position="215"/>
    </location>
</feature>
<dbReference type="InterPro" id="IPR050397">
    <property type="entry name" value="Env_Response_Regulators"/>
</dbReference>
<evidence type="ECO:0000256" key="1">
    <source>
        <dbReference type="ARBA" id="ARBA00023015"/>
    </source>
</evidence>
<name>A0A7W8C2G8_9BACT</name>
<dbReference type="GO" id="GO:0005829">
    <property type="term" value="C:cytosol"/>
    <property type="evidence" value="ECO:0007669"/>
    <property type="project" value="TreeGrafter"/>
</dbReference>
<dbReference type="Pfam" id="PF00027">
    <property type="entry name" value="cNMP_binding"/>
    <property type="match status" value="1"/>
</dbReference>
<reference evidence="6 7" key="1">
    <citation type="submission" date="2020-08" db="EMBL/GenBank/DDBJ databases">
        <title>Genomic Encyclopedia of Type Strains, Phase IV (KMG-IV): sequencing the most valuable type-strain genomes for metagenomic binning, comparative biology and taxonomic classification.</title>
        <authorList>
            <person name="Goeker M."/>
        </authorList>
    </citation>
    <scope>NUCLEOTIDE SEQUENCE [LARGE SCALE GENOMIC DNA]</scope>
    <source>
        <strain evidence="6 7">DSM 11275</strain>
    </source>
</reference>
<dbReference type="PANTHER" id="PTHR24567">
    <property type="entry name" value="CRP FAMILY TRANSCRIPTIONAL REGULATORY PROTEIN"/>
    <property type="match status" value="1"/>
</dbReference>
<evidence type="ECO:0000256" key="3">
    <source>
        <dbReference type="ARBA" id="ARBA00023163"/>
    </source>
</evidence>
<dbReference type="SUPFAM" id="SSF46785">
    <property type="entry name" value="Winged helix' DNA-binding domain"/>
    <property type="match status" value="1"/>
</dbReference>
<dbReference type="EMBL" id="JACHGO010000002">
    <property type="protein sequence ID" value="MBB5142979.1"/>
    <property type="molecule type" value="Genomic_DNA"/>
</dbReference>
<dbReference type="AlphaFoldDB" id="A0A7W8C2G8"/>